<dbReference type="NCBIfam" id="TIGR01561">
    <property type="entry name" value="gde_arch"/>
    <property type="match status" value="1"/>
</dbReference>
<dbReference type="GO" id="GO:0004135">
    <property type="term" value="F:amylo-alpha-1,6-glucosidase activity"/>
    <property type="evidence" value="ECO:0007669"/>
    <property type="project" value="InterPro"/>
</dbReference>
<dbReference type="InterPro" id="IPR024742">
    <property type="entry name" value="Glycogen_debranch_N"/>
</dbReference>
<dbReference type="RefSeq" id="WP_015205188.1">
    <property type="nucleotide sequence ID" value="NC_019753.1"/>
</dbReference>
<dbReference type="Gene3D" id="1.50.10.10">
    <property type="match status" value="1"/>
</dbReference>
<dbReference type="InterPro" id="IPR032790">
    <property type="entry name" value="GDE_C"/>
</dbReference>
<dbReference type="Pfam" id="PF12439">
    <property type="entry name" value="GDE_N"/>
    <property type="match status" value="1"/>
</dbReference>
<evidence type="ECO:0000259" key="1">
    <source>
        <dbReference type="Pfam" id="PF06202"/>
    </source>
</evidence>
<dbReference type="PANTHER" id="PTHR10569">
    <property type="entry name" value="GLYCOGEN DEBRANCHING ENZYME"/>
    <property type="match status" value="1"/>
</dbReference>
<dbReference type="AlphaFoldDB" id="K9W5N7"/>
<reference evidence="3 4" key="1">
    <citation type="submission" date="2012-06" db="EMBL/GenBank/DDBJ databases">
        <title>Finished chromosome of genome of Crinalium epipsammum PCC 9333.</title>
        <authorList>
            <consortium name="US DOE Joint Genome Institute"/>
            <person name="Gugger M."/>
            <person name="Coursin T."/>
            <person name="Rippka R."/>
            <person name="Tandeau De Marsac N."/>
            <person name="Huntemann M."/>
            <person name="Wei C.-L."/>
            <person name="Han J."/>
            <person name="Detter J.C."/>
            <person name="Han C."/>
            <person name="Tapia R."/>
            <person name="Davenport K."/>
            <person name="Daligault H."/>
            <person name="Erkkila T."/>
            <person name="Gu W."/>
            <person name="Munk A.C.C."/>
            <person name="Teshima H."/>
            <person name="Xu Y."/>
            <person name="Chain P."/>
            <person name="Chen A."/>
            <person name="Krypides N."/>
            <person name="Mavromatis K."/>
            <person name="Markowitz V."/>
            <person name="Szeto E."/>
            <person name="Ivanova N."/>
            <person name="Mikhailova N."/>
            <person name="Ovchinnikova G."/>
            <person name="Pagani I."/>
            <person name="Pati A."/>
            <person name="Goodwin L."/>
            <person name="Peters L."/>
            <person name="Pitluck S."/>
            <person name="Woyke T."/>
            <person name="Kerfeld C."/>
        </authorList>
    </citation>
    <scope>NUCLEOTIDE SEQUENCE [LARGE SCALE GENOMIC DNA]</scope>
    <source>
        <strain evidence="3 4">PCC 9333</strain>
    </source>
</reference>
<sequence>MSINFGREICGNLDAAESREWLVTNGLGSYASGTVAGVLTRGYHGLLVAALQPPLQRTLLLAKLDETAEYEGNSYPLFANRWSNGIAPEGYRNIESFYLEGTVPVWNFACGGALLEKRIWMQPGSDTTYIHYYLRRAKRSLKLSIKAFVNYRDYHSRTHAQEGSAKDWRMNVTAIEHGIGVTVFPEAQPLYLLTDSGTASLNNEWYYGFELAAEKERGLNDIDDHLHPATFEATLEPGSSFTFVASRQQNPNLNGALALDLRHQYEQKLIADWQAKRSPQAPQAPDWVQQLVLASDQFIVERQDGKTIIAGYPWFTDWGRDTMISLPGLTLATNRPQIAESILRTFGKYISQGMLPNRFPDDNQPPTEDYYNTVDATLWYFEAIRLYVATTGDDKLLADLFPKLAEIVEFHRQGTRYNIHLDPSDGLLYAGQKGVQLTWMDAKVGDWVVTPRIGKPIEVNALWYNALRTMSQFAQKLGKPDQDYNAMADATQLGFSRFWNDAKGYCFDVLDAPNGNDASLRPNQIFAVSLKESPLNLEQQRQVVEACERSLLTSHGLRSLAPDDPQYIAHYGGDQLHRDAAYHQGTVWQWLIGSFVLAHLRVFNNPSVARQFLEPMQHHLYAAGIGTISEISHGDAPMEPKGCIAQAWSVAEVLRAWLATER</sequence>
<dbReference type="eggNOG" id="COG3408">
    <property type="taxonomic scope" value="Bacteria"/>
</dbReference>
<dbReference type="InterPro" id="IPR012341">
    <property type="entry name" value="6hp_glycosidase-like_sf"/>
</dbReference>
<evidence type="ECO:0000313" key="3">
    <source>
        <dbReference type="EMBL" id="AFZ15094.1"/>
    </source>
</evidence>
<dbReference type="PANTHER" id="PTHR10569:SF2">
    <property type="entry name" value="GLYCOGEN DEBRANCHING ENZYME"/>
    <property type="match status" value="1"/>
</dbReference>
<dbReference type="InterPro" id="IPR008928">
    <property type="entry name" value="6-hairpin_glycosidase_sf"/>
</dbReference>
<evidence type="ECO:0000313" key="4">
    <source>
        <dbReference type="Proteomes" id="UP000010472"/>
    </source>
</evidence>
<dbReference type="PATRIC" id="fig|1173022.3.peg.4654"/>
<gene>
    <name evidence="3" type="ORF">Cri9333_4308</name>
</gene>
<proteinExistence type="predicted"/>
<evidence type="ECO:0000259" key="2">
    <source>
        <dbReference type="Pfam" id="PF12439"/>
    </source>
</evidence>
<dbReference type="InterPro" id="IPR010401">
    <property type="entry name" value="AGL/Gdb1"/>
</dbReference>
<protein>
    <submittedName>
        <fullName evidence="3">Glycogen debranching enzyme</fullName>
    </submittedName>
</protein>
<feature type="domain" description="Glycogen debranching enzyme C-terminal" evidence="1">
    <location>
        <begin position="294"/>
        <end position="655"/>
    </location>
</feature>
<organism evidence="3 4">
    <name type="scientific">Crinalium epipsammum PCC 9333</name>
    <dbReference type="NCBI Taxonomy" id="1173022"/>
    <lineage>
        <taxon>Bacteria</taxon>
        <taxon>Bacillati</taxon>
        <taxon>Cyanobacteriota</taxon>
        <taxon>Cyanophyceae</taxon>
        <taxon>Gomontiellales</taxon>
        <taxon>Gomontiellaceae</taxon>
        <taxon>Crinalium</taxon>
    </lineage>
</organism>
<keyword evidence="4" id="KW-1185">Reference proteome</keyword>
<dbReference type="OrthoDB" id="9761875at2"/>
<dbReference type="FunFam" id="1.50.10.10:FF:000073">
    <property type="entry name" value="Glycogen debranching enzyme, hypothetical (TreX-like)"/>
    <property type="match status" value="1"/>
</dbReference>
<dbReference type="STRING" id="1173022.Cri9333_4308"/>
<dbReference type="KEGG" id="cep:Cri9333_4308"/>
<dbReference type="GO" id="GO:0005980">
    <property type="term" value="P:glycogen catabolic process"/>
    <property type="evidence" value="ECO:0007669"/>
    <property type="project" value="InterPro"/>
</dbReference>
<dbReference type="EMBL" id="CP003620">
    <property type="protein sequence ID" value="AFZ15094.1"/>
    <property type="molecule type" value="Genomic_DNA"/>
</dbReference>
<dbReference type="Pfam" id="PF06202">
    <property type="entry name" value="GDE_C"/>
    <property type="match status" value="1"/>
</dbReference>
<dbReference type="InterPro" id="IPR006451">
    <property type="entry name" value="Glycogen_debranch_arc"/>
</dbReference>
<accession>K9W5N7</accession>
<dbReference type="Proteomes" id="UP000010472">
    <property type="component" value="Chromosome"/>
</dbReference>
<dbReference type="HOGENOM" id="CLU_026835_0_0_3"/>
<dbReference type="SUPFAM" id="SSF48208">
    <property type="entry name" value="Six-hairpin glycosidases"/>
    <property type="match status" value="1"/>
</dbReference>
<dbReference type="GO" id="GO:0004134">
    <property type="term" value="F:4-alpha-glucanotransferase activity"/>
    <property type="evidence" value="ECO:0007669"/>
    <property type="project" value="InterPro"/>
</dbReference>
<feature type="domain" description="Glycogen debranching enzyme bacterial and archaeal type N-terminal" evidence="2">
    <location>
        <begin position="19"/>
        <end position="242"/>
    </location>
</feature>
<name>K9W5N7_9CYAN</name>